<organism evidence="2 3">
    <name type="scientific">Sphingobacterium pedocola</name>
    <dbReference type="NCBI Taxonomy" id="2082722"/>
    <lineage>
        <taxon>Bacteria</taxon>
        <taxon>Pseudomonadati</taxon>
        <taxon>Bacteroidota</taxon>
        <taxon>Sphingobacteriia</taxon>
        <taxon>Sphingobacteriales</taxon>
        <taxon>Sphingobacteriaceae</taxon>
        <taxon>Sphingobacterium</taxon>
    </lineage>
</organism>
<evidence type="ECO:0000313" key="3">
    <source>
        <dbReference type="Proteomes" id="UP000618319"/>
    </source>
</evidence>
<dbReference type="Proteomes" id="UP000618319">
    <property type="component" value="Unassembled WGS sequence"/>
</dbReference>
<dbReference type="RefSeq" id="WP_196939933.1">
    <property type="nucleotide sequence ID" value="NZ_MU158690.1"/>
</dbReference>
<keyword evidence="3" id="KW-1185">Reference proteome</keyword>
<dbReference type="EMBL" id="PSKQ01000022">
    <property type="protein sequence ID" value="MBE8722020.1"/>
    <property type="molecule type" value="Genomic_DNA"/>
</dbReference>
<proteinExistence type="predicted"/>
<protein>
    <recommendedName>
        <fullName evidence="1">Thioredoxin domain-containing protein</fullName>
    </recommendedName>
</protein>
<dbReference type="SUPFAM" id="SSF52833">
    <property type="entry name" value="Thioredoxin-like"/>
    <property type="match status" value="1"/>
</dbReference>
<comment type="caution">
    <text evidence="2">The sequence shown here is derived from an EMBL/GenBank/DDBJ whole genome shotgun (WGS) entry which is preliminary data.</text>
</comment>
<evidence type="ECO:0000259" key="1">
    <source>
        <dbReference type="PROSITE" id="PS51352"/>
    </source>
</evidence>
<dbReference type="InterPro" id="IPR050553">
    <property type="entry name" value="Thioredoxin_ResA/DsbE_sf"/>
</dbReference>
<dbReference type="InterPro" id="IPR013740">
    <property type="entry name" value="Redoxin"/>
</dbReference>
<sequence length="493" mass="55545">MKNFYKGGRGLCYLKRLSHLFKSKNNRSRTLFIFVLSLICVLFSDAQAQSGRTLGGVVRSTADGQEGIEALQIGDLMYDIQLDKTINPHTGQSTARLSEFSGKVIILDFWATWCAPCIAMLPKMDSLQCTYSDKLQFLSVTSETETVVRSFLDRMQAVHSKKSSLTYVVEDRLLKRMFPHASIPHYVWIDGRGKVIAITGMEEINGENIQKAITEQVLSLPTRNSATATYDKTRPFLFNTANIHGAELLASSALVGYIEGVGSGYIQTVSIINDEDPLVNGNVYRRISARNLSIAQLYQLAFTDGNRHFGWENTILDVKNPDELQRFVSGGELIKWWETGNAFCYELLLPKDRADEAWEVMKADLIRHFPKYSAMVEKRDLPSLCLVTTKPLEKMKYLGDERLLDIGPYGGTIKGYTIPYLLRELNDKGLKRYKKPLIDLTGYSSLINMEIKADLGDLKSVNTALSVYGLQIVEQVYEREVLVIRDAKQNGNL</sequence>
<dbReference type="InterPro" id="IPR013766">
    <property type="entry name" value="Thioredoxin_domain"/>
</dbReference>
<dbReference type="PROSITE" id="PS51352">
    <property type="entry name" value="THIOREDOXIN_2"/>
    <property type="match status" value="1"/>
</dbReference>
<name>A0ABR9T9N7_9SPHI</name>
<accession>A0ABR9T9N7</accession>
<dbReference type="CDD" id="cd02966">
    <property type="entry name" value="TlpA_like_family"/>
    <property type="match status" value="1"/>
</dbReference>
<dbReference type="PANTHER" id="PTHR42852">
    <property type="entry name" value="THIOL:DISULFIDE INTERCHANGE PROTEIN DSBE"/>
    <property type="match status" value="1"/>
</dbReference>
<dbReference type="InterPro" id="IPR036249">
    <property type="entry name" value="Thioredoxin-like_sf"/>
</dbReference>
<dbReference type="PANTHER" id="PTHR42852:SF13">
    <property type="entry name" value="PROTEIN DIPZ"/>
    <property type="match status" value="1"/>
</dbReference>
<gene>
    <name evidence="2" type="ORF">C4F40_14920</name>
</gene>
<dbReference type="Pfam" id="PF08534">
    <property type="entry name" value="Redoxin"/>
    <property type="match status" value="1"/>
</dbReference>
<dbReference type="Gene3D" id="3.40.30.10">
    <property type="entry name" value="Glutaredoxin"/>
    <property type="match status" value="1"/>
</dbReference>
<feature type="domain" description="Thioredoxin" evidence="1">
    <location>
        <begin position="71"/>
        <end position="218"/>
    </location>
</feature>
<evidence type="ECO:0000313" key="2">
    <source>
        <dbReference type="EMBL" id="MBE8722020.1"/>
    </source>
</evidence>
<reference evidence="2 3" key="1">
    <citation type="submission" date="2018-02" db="EMBL/GenBank/DDBJ databases">
        <title>Sphingobacterium KA21.</title>
        <authorList>
            <person name="Vasarhelyi B.M."/>
            <person name="Deshmukh S."/>
            <person name="Balint B."/>
            <person name="Kukolya J."/>
        </authorList>
    </citation>
    <scope>NUCLEOTIDE SEQUENCE [LARGE SCALE GENOMIC DNA]</scope>
    <source>
        <strain evidence="2 3">Ka21</strain>
    </source>
</reference>